<reference evidence="3" key="1">
    <citation type="submission" date="2020-11" db="EMBL/GenBank/DDBJ databases">
        <authorList>
            <consortium name="DOE Joint Genome Institute"/>
            <person name="Ahrendt S."/>
            <person name="Riley R."/>
            <person name="Andreopoulos W."/>
            <person name="Labutti K."/>
            <person name="Pangilinan J."/>
            <person name="Ruiz-Duenas F.J."/>
            <person name="Barrasa J.M."/>
            <person name="Sanchez-Garcia M."/>
            <person name="Camarero S."/>
            <person name="Miyauchi S."/>
            <person name="Serrano A."/>
            <person name="Linde D."/>
            <person name="Babiker R."/>
            <person name="Drula E."/>
            <person name="Ayuso-Fernandez I."/>
            <person name="Pacheco R."/>
            <person name="Padilla G."/>
            <person name="Ferreira P."/>
            <person name="Barriuso J."/>
            <person name="Kellner H."/>
            <person name="Castanera R."/>
            <person name="Alfaro M."/>
            <person name="Ramirez L."/>
            <person name="Pisabarro A.G."/>
            <person name="Kuo A."/>
            <person name="Tritt A."/>
            <person name="Lipzen A."/>
            <person name="He G."/>
            <person name="Yan M."/>
            <person name="Ng V."/>
            <person name="Cullen D."/>
            <person name="Martin F."/>
            <person name="Rosso M.-N."/>
            <person name="Henrissat B."/>
            <person name="Hibbett D."/>
            <person name="Martinez A.T."/>
            <person name="Grigoriev I.V."/>
        </authorList>
    </citation>
    <scope>NUCLEOTIDE SEQUENCE</scope>
    <source>
        <strain evidence="3">CIRM-BRFM 674</strain>
    </source>
</reference>
<sequence length="174" mass="20602">MILNRWSMCFFYCALQFLEWNHCDARRHDSSINNFFEFYKGNYATGSPKRPNSVTREYFDRAPLTRWFNVLHALLSRWMKDEIPSADIIFEQYFPHFERSPEYWASLKMTECSIACPIKSCRTLLAPHPHMITCTLAGNESDSRYNSSKRSFASVEKPHRCSEHPRKRQKMADS</sequence>
<name>A0A9P5Z7S1_9AGAR</name>
<feature type="compositionally biased region" description="Basic and acidic residues" evidence="1">
    <location>
        <begin position="156"/>
        <end position="174"/>
    </location>
</feature>
<feature type="compositionally biased region" description="Polar residues" evidence="1">
    <location>
        <begin position="140"/>
        <end position="151"/>
    </location>
</feature>
<dbReference type="AlphaFoldDB" id="A0A9P5Z7S1"/>
<proteinExistence type="predicted"/>
<feature type="region of interest" description="Disordered" evidence="1">
    <location>
        <begin position="140"/>
        <end position="174"/>
    </location>
</feature>
<dbReference type="EMBL" id="MU155162">
    <property type="protein sequence ID" value="KAF9482674.1"/>
    <property type="molecule type" value="Genomic_DNA"/>
</dbReference>
<accession>A0A9P5Z7S1</accession>
<evidence type="ECO:0000256" key="2">
    <source>
        <dbReference type="SAM" id="SignalP"/>
    </source>
</evidence>
<evidence type="ECO:0008006" key="5">
    <source>
        <dbReference type="Google" id="ProtNLM"/>
    </source>
</evidence>
<evidence type="ECO:0000256" key="1">
    <source>
        <dbReference type="SAM" id="MobiDB-lite"/>
    </source>
</evidence>
<protein>
    <recommendedName>
        <fullName evidence="5">Secreted protein</fullName>
    </recommendedName>
</protein>
<evidence type="ECO:0000313" key="3">
    <source>
        <dbReference type="EMBL" id="KAF9482674.1"/>
    </source>
</evidence>
<feature type="chain" id="PRO_5040425040" description="Secreted protein" evidence="2">
    <location>
        <begin position="26"/>
        <end position="174"/>
    </location>
</feature>
<evidence type="ECO:0000313" key="4">
    <source>
        <dbReference type="Proteomes" id="UP000807469"/>
    </source>
</evidence>
<dbReference type="Proteomes" id="UP000807469">
    <property type="component" value="Unassembled WGS sequence"/>
</dbReference>
<gene>
    <name evidence="3" type="ORF">BDN70DRAFT_874664</name>
</gene>
<feature type="signal peptide" evidence="2">
    <location>
        <begin position="1"/>
        <end position="25"/>
    </location>
</feature>
<organism evidence="3 4">
    <name type="scientific">Pholiota conissans</name>
    <dbReference type="NCBI Taxonomy" id="109636"/>
    <lineage>
        <taxon>Eukaryota</taxon>
        <taxon>Fungi</taxon>
        <taxon>Dikarya</taxon>
        <taxon>Basidiomycota</taxon>
        <taxon>Agaricomycotina</taxon>
        <taxon>Agaricomycetes</taxon>
        <taxon>Agaricomycetidae</taxon>
        <taxon>Agaricales</taxon>
        <taxon>Agaricineae</taxon>
        <taxon>Strophariaceae</taxon>
        <taxon>Pholiota</taxon>
    </lineage>
</organism>
<keyword evidence="2" id="KW-0732">Signal</keyword>
<keyword evidence="4" id="KW-1185">Reference proteome</keyword>
<comment type="caution">
    <text evidence="3">The sequence shown here is derived from an EMBL/GenBank/DDBJ whole genome shotgun (WGS) entry which is preliminary data.</text>
</comment>